<keyword evidence="7 13" id="KW-0472">Membrane</keyword>
<dbReference type="PANTHER" id="PTHR13551:SF1">
    <property type="entry name" value="MEMBRANE PROTEIN BRI3"/>
    <property type="match status" value="1"/>
</dbReference>
<keyword evidence="4" id="KW-0963">Cytoplasm</keyword>
<reference evidence="14" key="2">
    <citation type="submission" date="2015-06" db="UniProtKB">
        <authorList>
            <consortium name="EnsemblMetazoa"/>
        </authorList>
    </citation>
    <scope>IDENTIFICATION</scope>
</reference>
<keyword evidence="15" id="KW-1185">Reference proteome</keyword>
<organism evidence="14 15">
    <name type="scientific">Tetranychus urticae</name>
    <name type="common">Two-spotted spider mite</name>
    <dbReference type="NCBI Taxonomy" id="32264"/>
    <lineage>
        <taxon>Eukaryota</taxon>
        <taxon>Metazoa</taxon>
        <taxon>Ecdysozoa</taxon>
        <taxon>Arthropoda</taxon>
        <taxon>Chelicerata</taxon>
        <taxon>Arachnida</taxon>
        <taxon>Acari</taxon>
        <taxon>Acariformes</taxon>
        <taxon>Trombidiformes</taxon>
        <taxon>Prostigmata</taxon>
        <taxon>Eleutherengona</taxon>
        <taxon>Raphignathae</taxon>
        <taxon>Tetranychoidea</taxon>
        <taxon>Tetranychidae</taxon>
        <taxon>Tetranychus</taxon>
    </lineage>
</organism>
<dbReference type="EnsemblMetazoa" id="tetur27g00250.1">
    <property type="protein sequence ID" value="tetur27g00250.1"/>
    <property type="gene ID" value="tetur27g00250"/>
</dbReference>
<dbReference type="PANTHER" id="PTHR13551">
    <property type="entry name" value="BRAIN PROTEIN I3"/>
    <property type="match status" value="1"/>
</dbReference>
<dbReference type="AlphaFoldDB" id="T1KYD2"/>
<evidence type="ECO:0000256" key="10">
    <source>
        <dbReference type="ARBA" id="ARBA00035449"/>
    </source>
</evidence>
<comment type="subcellular location">
    <subcellularLocation>
        <location evidence="2">Cytoplasm</location>
        <location evidence="2">Perinuclear region</location>
    </subcellularLocation>
    <subcellularLocation>
        <location evidence="1">Lysosome membrane</location>
        <topology evidence="1">Multi-pass membrane protein</topology>
    </subcellularLocation>
</comment>
<feature type="compositionally biased region" description="Pro residues" evidence="12">
    <location>
        <begin position="39"/>
        <end position="51"/>
    </location>
</feature>
<dbReference type="HOGENOM" id="CLU_1827781_0_0_1"/>
<dbReference type="InterPro" id="IPR019317">
    <property type="entry name" value="BRI3"/>
</dbReference>
<evidence type="ECO:0000256" key="2">
    <source>
        <dbReference type="ARBA" id="ARBA00004556"/>
    </source>
</evidence>
<dbReference type="eggNOG" id="KOG4517">
    <property type="taxonomic scope" value="Eukaryota"/>
</dbReference>
<evidence type="ECO:0000313" key="14">
    <source>
        <dbReference type="EnsemblMetazoa" id="tetur27g00250.1"/>
    </source>
</evidence>
<dbReference type="Proteomes" id="UP000015104">
    <property type="component" value="Unassembled WGS sequence"/>
</dbReference>
<keyword evidence="8" id="KW-0458">Lysosome</keyword>
<proteinExistence type="inferred from homology"/>
<evidence type="ECO:0000256" key="4">
    <source>
        <dbReference type="ARBA" id="ARBA00022490"/>
    </source>
</evidence>
<evidence type="ECO:0000256" key="13">
    <source>
        <dbReference type="SAM" id="Phobius"/>
    </source>
</evidence>
<comment type="subunit">
    <text evidence="11">Interacts with BRI3BP. Interacts with MGAT1 and IFITM3.</text>
</comment>
<dbReference type="GO" id="GO:0048471">
    <property type="term" value="C:perinuclear region of cytoplasm"/>
    <property type="evidence" value="ECO:0007669"/>
    <property type="project" value="UniProtKB-SubCell"/>
</dbReference>
<evidence type="ECO:0000256" key="5">
    <source>
        <dbReference type="ARBA" id="ARBA00022692"/>
    </source>
</evidence>
<accession>T1KYD2</accession>
<name>T1KYD2_TETUR</name>
<evidence type="ECO:0000256" key="12">
    <source>
        <dbReference type="SAM" id="MobiDB-lite"/>
    </source>
</evidence>
<keyword evidence="5 13" id="KW-0812">Transmembrane</keyword>
<reference evidence="15" key="1">
    <citation type="submission" date="2011-08" db="EMBL/GenBank/DDBJ databases">
        <authorList>
            <person name="Rombauts S."/>
        </authorList>
    </citation>
    <scope>NUCLEOTIDE SEQUENCE</scope>
    <source>
        <strain evidence="15">London</strain>
    </source>
</reference>
<dbReference type="Pfam" id="PF10164">
    <property type="entry name" value="BRI3"/>
    <property type="match status" value="1"/>
</dbReference>
<sequence>MIMNTSHTVPGSSSSAPSYDDLYGHDKPPPSYQEAISSGPPPPYMESPSPVPGNSVPLSALPRQSVNYLRSTTTTVVPPTNQPNLNLPILMNDACPICQGPLLTDFPFLCWVLALCWFPIGVLCCLMSARKRCGSCGMTFS</sequence>
<evidence type="ECO:0000256" key="8">
    <source>
        <dbReference type="ARBA" id="ARBA00023228"/>
    </source>
</evidence>
<feature type="compositionally biased region" description="Polar residues" evidence="12">
    <location>
        <begin position="1"/>
        <end position="17"/>
    </location>
</feature>
<dbReference type="OrthoDB" id="6513439at2759"/>
<comment type="similarity">
    <text evidence="3">Belongs to the BRI3 family.</text>
</comment>
<gene>
    <name evidence="14" type="primary">107368493</name>
</gene>
<feature type="region of interest" description="Disordered" evidence="12">
    <location>
        <begin position="1"/>
        <end position="56"/>
    </location>
</feature>
<keyword evidence="6 13" id="KW-1133">Transmembrane helix</keyword>
<feature type="transmembrane region" description="Helical" evidence="13">
    <location>
        <begin position="106"/>
        <end position="129"/>
    </location>
</feature>
<evidence type="ECO:0000256" key="7">
    <source>
        <dbReference type="ARBA" id="ARBA00023136"/>
    </source>
</evidence>
<evidence type="ECO:0000256" key="3">
    <source>
        <dbReference type="ARBA" id="ARBA00008090"/>
    </source>
</evidence>
<dbReference type="EMBL" id="CAEY01000711">
    <property type="status" value="NOT_ANNOTATED_CDS"/>
    <property type="molecule type" value="Genomic_DNA"/>
</dbReference>
<dbReference type="GO" id="GO:0005765">
    <property type="term" value="C:lysosomal membrane"/>
    <property type="evidence" value="ECO:0007669"/>
    <property type="project" value="UniProtKB-SubCell"/>
</dbReference>
<evidence type="ECO:0000256" key="1">
    <source>
        <dbReference type="ARBA" id="ARBA00004155"/>
    </source>
</evidence>
<dbReference type="OMA" id="YEYGPQQ"/>
<evidence type="ECO:0000256" key="6">
    <source>
        <dbReference type="ARBA" id="ARBA00022989"/>
    </source>
</evidence>
<protein>
    <recommendedName>
        <fullName evidence="9">Membrane protein BRI3</fullName>
    </recommendedName>
    <alternativeName>
        <fullName evidence="10">Brain protein I3</fullName>
    </alternativeName>
</protein>
<evidence type="ECO:0000256" key="9">
    <source>
        <dbReference type="ARBA" id="ARBA00035284"/>
    </source>
</evidence>
<evidence type="ECO:0000313" key="15">
    <source>
        <dbReference type="Proteomes" id="UP000015104"/>
    </source>
</evidence>
<dbReference type="KEGG" id="tut:107368493"/>
<evidence type="ECO:0000256" key="11">
    <source>
        <dbReference type="ARBA" id="ARBA00046593"/>
    </source>
</evidence>